<evidence type="ECO:0000313" key="3">
    <source>
        <dbReference type="Proteomes" id="UP000594261"/>
    </source>
</evidence>
<dbReference type="Gramene" id="QL12p040204:mrna">
    <property type="protein sequence ID" value="QL12p040204:mrna:CDS:1"/>
    <property type="gene ID" value="QL12p040204"/>
</dbReference>
<accession>A0A7N2RF29</accession>
<proteinExistence type="predicted"/>
<dbReference type="Proteomes" id="UP000594261">
    <property type="component" value="Chromosome 12"/>
</dbReference>
<evidence type="ECO:0000259" key="1">
    <source>
        <dbReference type="Pfam" id="PF14111"/>
    </source>
</evidence>
<reference evidence="2 3" key="1">
    <citation type="journal article" date="2016" name="G3 (Bethesda)">
        <title>First Draft Assembly and Annotation of the Genome of a California Endemic Oak Quercus lobata Nee (Fagaceae).</title>
        <authorList>
            <person name="Sork V.L."/>
            <person name="Fitz-Gibbon S.T."/>
            <person name="Puiu D."/>
            <person name="Crepeau M."/>
            <person name="Gugger P.F."/>
            <person name="Sherman R."/>
            <person name="Stevens K."/>
            <person name="Langley C.H."/>
            <person name="Pellegrini M."/>
            <person name="Salzberg S.L."/>
        </authorList>
    </citation>
    <scope>NUCLEOTIDE SEQUENCE [LARGE SCALE GENOMIC DNA]</scope>
    <source>
        <strain evidence="2 3">cv. SW786</strain>
    </source>
</reference>
<name>A0A7N2RF29_QUELO</name>
<dbReference type="AlphaFoldDB" id="A0A7N2RF29"/>
<evidence type="ECO:0000313" key="2">
    <source>
        <dbReference type="EnsemblPlants" id="QL12p040204:mrna:CDS:1"/>
    </source>
</evidence>
<dbReference type="Pfam" id="PF14111">
    <property type="entry name" value="DUF4283"/>
    <property type="match status" value="1"/>
</dbReference>
<dbReference type="EnsemblPlants" id="QL12p040204:mrna">
    <property type="protein sequence ID" value="QL12p040204:mrna:CDS:1"/>
    <property type="gene ID" value="QL12p040204"/>
</dbReference>
<dbReference type="EMBL" id="LRBV02000012">
    <property type="status" value="NOT_ANNOTATED_CDS"/>
    <property type="molecule type" value="Genomic_DNA"/>
</dbReference>
<feature type="domain" description="DUF4283" evidence="1">
    <location>
        <begin position="24"/>
        <end position="89"/>
    </location>
</feature>
<dbReference type="InterPro" id="IPR025558">
    <property type="entry name" value="DUF4283"/>
</dbReference>
<reference evidence="2" key="2">
    <citation type="submission" date="2021-01" db="UniProtKB">
        <authorList>
            <consortium name="EnsemblPlants"/>
        </authorList>
    </citation>
    <scope>IDENTIFICATION</scope>
</reference>
<keyword evidence="3" id="KW-1185">Reference proteome</keyword>
<sequence>MSLNDREGGSVCLTEEKSGTEVILAAKFLTKRVLNVDAIVKTFTPLWRSVNGFQVRSAGDHILLFVFDDKEDVERILANEPWSFDKHLVAGGVATL</sequence>
<protein>
    <recommendedName>
        <fullName evidence="1">DUF4283 domain-containing protein</fullName>
    </recommendedName>
</protein>
<dbReference type="InParanoid" id="A0A7N2RF29"/>
<organism evidence="2 3">
    <name type="scientific">Quercus lobata</name>
    <name type="common">Valley oak</name>
    <dbReference type="NCBI Taxonomy" id="97700"/>
    <lineage>
        <taxon>Eukaryota</taxon>
        <taxon>Viridiplantae</taxon>
        <taxon>Streptophyta</taxon>
        <taxon>Embryophyta</taxon>
        <taxon>Tracheophyta</taxon>
        <taxon>Spermatophyta</taxon>
        <taxon>Magnoliopsida</taxon>
        <taxon>eudicotyledons</taxon>
        <taxon>Gunneridae</taxon>
        <taxon>Pentapetalae</taxon>
        <taxon>rosids</taxon>
        <taxon>fabids</taxon>
        <taxon>Fagales</taxon>
        <taxon>Fagaceae</taxon>
        <taxon>Quercus</taxon>
    </lineage>
</organism>